<evidence type="ECO:0000313" key="7">
    <source>
        <dbReference type="EMBL" id="STD84763.1"/>
    </source>
</evidence>
<gene>
    <name evidence="7" type="primary">malY</name>
    <name evidence="7" type="ORF">NCTC12360_03310</name>
</gene>
<keyword evidence="4 7" id="KW-0456">Lyase</keyword>
<dbReference type="Gene3D" id="3.40.640.10">
    <property type="entry name" value="Type I PLP-dependent aspartate aminotransferase-like (Major domain)"/>
    <property type="match status" value="1"/>
</dbReference>
<dbReference type="InterPro" id="IPR015424">
    <property type="entry name" value="PyrdxlP-dep_Trfase"/>
</dbReference>
<dbReference type="InterPro" id="IPR051798">
    <property type="entry name" value="Class-II_PLP-Dep_Aminotrans"/>
</dbReference>
<proteinExistence type="inferred from homology"/>
<dbReference type="EC" id="4.4.1.13" evidence="2"/>
<dbReference type="GO" id="GO:0047804">
    <property type="term" value="F:cysteine-S-conjugate beta-lyase activity"/>
    <property type="evidence" value="ECO:0007669"/>
    <property type="project" value="UniProtKB-EC"/>
</dbReference>
<evidence type="ECO:0000256" key="1">
    <source>
        <dbReference type="ARBA" id="ARBA00001933"/>
    </source>
</evidence>
<keyword evidence="3" id="KW-0663">Pyridoxal phosphate</keyword>
<dbReference type="OrthoDB" id="9802872at2"/>
<organism evidence="7 8">
    <name type="scientific">Enterococcus gallinarum</name>
    <dbReference type="NCBI Taxonomy" id="1353"/>
    <lineage>
        <taxon>Bacteria</taxon>
        <taxon>Bacillati</taxon>
        <taxon>Bacillota</taxon>
        <taxon>Bacilli</taxon>
        <taxon>Lactobacillales</taxon>
        <taxon>Enterococcaceae</taxon>
        <taxon>Enterococcus</taxon>
    </lineage>
</organism>
<dbReference type="PANTHER" id="PTHR43525">
    <property type="entry name" value="PROTEIN MALY"/>
    <property type="match status" value="1"/>
</dbReference>
<dbReference type="CDD" id="cd00609">
    <property type="entry name" value="AAT_like"/>
    <property type="match status" value="1"/>
</dbReference>
<feature type="domain" description="Aminotransferase class I/classII large" evidence="6">
    <location>
        <begin position="30"/>
        <end position="375"/>
    </location>
</feature>
<protein>
    <recommendedName>
        <fullName evidence="2">cysteine-S-conjugate beta-lyase</fullName>
        <ecNumber evidence="2">4.4.1.13</ecNumber>
    </recommendedName>
</protein>
<dbReference type="InterPro" id="IPR015421">
    <property type="entry name" value="PyrdxlP-dep_Trfase_major"/>
</dbReference>
<evidence type="ECO:0000256" key="3">
    <source>
        <dbReference type="ARBA" id="ARBA00022898"/>
    </source>
</evidence>
<dbReference type="InterPro" id="IPR004839">
    <property type="entry name" value="Aminotransferase_I/II_large"/>
</dbReference>
<keyword evidence="8" id="KW-1185">Reference proteome</keyword>
<reference evidence="7 8" key="1">
    <citation type="submission" date="2018-06" db="EMBL/GenBank/DDBJ databases">
        <authorList>
            <consortium name="Pathogen Informatics"/>
            <person name="Doyle S."/>
        </authorList>
    </citation>
    <scope>NUCLEOTIDE SEQUENCE [LARGE SCALE GENOMIC DNA]</scope>
    <source>
        <strain evidence="7 8">NCTC12360</strain>
    </source>
</reference>
<dbReference type="RefSeq" id="WP_060813834.1">
    <property type="nucleotide sequence ID" value="NZ_JBHULA010000035.1"/>
</dbReference>
<evidence type="ECO:0000256" key="2">
    <source>
        <dbReference type="ARBA" id="ARBA00012224"/>
    </source>
</evidence>
<dbReference type="PANTHER" id="PTHR43525:SF1">
    <property type="entry name" value="PROTEIN MALY"/>
    <property type="match status" value="1"/>
</dbReference>
<name>A0A376H349_ENTGA</name>
<evidence type="ECO:0000256" key="4">
    <source>
        <dbReference type="ARBA" id="ARBA00023239"/>
    </source>
</evidence>
<evidence type="ECO:0000256" key="5">
    <source>
        <dbReference type="ARBA" id="ARBA00037974"/>
    </source>
</evidence>
<dbReference type="GO" id="GO:0030170">
    <property type="term" value="F:pyridoxal phosphate binding"/>
    <property type="evidence" value="ECO:0007669"/>
    <property type="project" value="InterPro"/>
</dbReference>
<dbReference type="SUPFAM" id="SSF53383">
    <property type="entry name" value="PLP-dependent transferases"/>
    <property type="match status" value="1"/>
</dbReference>
<evidence type="ECO:0000259" key="6">
    <source>
        <dbReference type="Pfam" id="PF00155"/>
    </source>
</evidence>
<dbReference type="InterPro" id="IPR015422">
    <property type="entry name" value="PyrdxlP-dep_Trfase_small"/>
</dbReference>
<dbReference type="AlphaFoldDB" id="A0A376H349"/>
<comment type="cofactor">
    <cofactor evidence="1">
        <name>pyridoxal 5'-phosphate</name>
        <dbReference type="ChEBI" id="CHEBI:597326"/>
    </cofactor>
</comment>
<comment type="similarity">
    <text evidence="5">Belongs to the class-II pyridoxal-phosphate-dependent aminotransferase family. MalY/PatB cystathionine beta-lyase subfamily.</text>
</comment>
<evidence type="ECO:0000313" key="8">
    <source>
        <dbReference type="Proteomes" id="UP000254807"/>
    </source>
</evidence>
<accession>A0A376H349</accession>
<sequence length="397" mass="45467">MSNFKEQRSRYGTYSTQWDYVQDRFGEKGLLPFSISDMDFMIPEGTKEVLAKAVTRGFFGYTRWNHLDYKQSISHWFLQEFDCTIDPNWCVYSPSVIYSLSLCIQLLSRKGDKVVTFTPCYDAFYHCIAGNERELIPFSLTKDKERFTVDFDALANVFAIEKPAIFLLCNPHNPTGRVFTDQELSTLVSLCQMHNVAILSDEIHMDVRRPGEKHRPILEFIDSIEVPVVLLSSASKTFNTPGLGGSYAIFVDEKLRERFLTILKARDGLSSIPYPALLATMDCYRNQKKWVVELNQTIDENFFEAKKILSADPRIHFTIPEATYLGWINIKDLPYSMDELQNVLVKKERIAIMNGEVYGPEGKSYLRFNLGAPKEKIIAGLAGLMQAIDSLDQKHLN</sequence>
<dbReference type="EMBL" id="UFYW01000001">
    <property type="protein sequence ID" value="STD84763.1"/>
    <property type="molecule type" value="Genomic_DNA"/>
</dbReference>
<dbReference type="Pfam" id="PF00155">
    <property type="entry name" value="Aminotran_1_2"/>
    <property type="match status" value="1"/>
</dbReference>
<dbReference type="Gene3D" id="3.90.1150.10">
    <property type="entry name" value="Aspartate Aminotransferase, domain 1"/>
    <property type="match status" value="1"/>
</dbReference>
<dbReference type="Proteomes" id="UP000254807">
    <property type="component" value="Unassembled WGS sequence"/>
</dbReference>